<evidence type="ECO:0000256" key="1">
    <source>
        <dbReference type="ARBA" id="ARBA00023002"/>
    </source>
</evidence>
<dbReference type="Gene3D" id="3.40.50.720">
    <property type="entry name" value="NAD(P)-binding Rossmann-like Domain"/>
    <property type="match status" value="1"/>
</dbReference>
<dbReference type="OrthoDB" id="2860165at2"/>
<dbReference type="Pfam" id="PF00106">
    <property type="entry name" value="adh_short"/>
    <property type="match status" value="1"/>
</dbReference>
<dbReference type="PRINTS" id="PR00081">
    <property type="entry name" value="GDHRDH"/>
</dbReference>
<keyword evidence="3" id="KW-1185">Reference proteome</keyword>
<evidence type="ECO:0000313" key="2">
    <source>
        <dbReference type="EMBL" id="KJE25343.1"/>
    </source>
</evidence>
<evidence type="ECO:0008006" key="4">
    <source>
        <dbReference type="Google" id="ProtNLM"/>
    </source>
</evidence>
<keyword evidence="1" id="KW-0560">Oxidoreductase</keyword>
<comment type="caution">
    <text evidence="2">The sequence shown here is derived from an EMBL/GenBank/DDBJ whole genome shotgun (WGS) entry which is preliminary data.</text>
</comment>
<name>A0A0D8BMC6_9ACTN</name>
<sequence>MRTIVITGGTDGIGRALADVHLHRGDAVLIVGQSAEKGERFLDSARELGAGDRAHFVRADLSLIGENIRLFEEVARVLPTVDVLVLGARYHRSVRTETPEGLESNFALFYLSRFLLSHGLAPSLERAATPIVLNVAGPGGTSPIQWDDLQLRRHYVGTGALGHGGRLNDLLGAGFAAVHPDSRIRYILFHPGVVSTSFSGEYDQATAAQVAGLKVTGKTVAQSIGQILPCLDRPPAERLSAFTEGRRIDVDTPYFDRDEAARLHEITEKLLRV</sequence>
<dbReference type="PANTHER" id="PTHR47534">
    <property type="entry name" value="YALI0E05731P"/>
    <property type="match status" value="1"/>
</dbReference>
<dbReference type="Proteomes" id="UP000032545">
    <property type="component" value="Unassembled WGS sequence"/>
</dbReference>
<protein>
    <recommendedName>
        <fullName evidence="4">Short-chain alcohol dehydrogenase</fullName>
    </recommendedName>
</protein>
<accession>A0A0D8BMC6</accession>
<dbReference type="InterPro" id="IPR036291">
    <property type="entry name" value="NAD(P)-bd_dom_sf"/>
</dbReference>
<dbReference type="GO" id="GO:0016491">
    <property type="term" value="F:oxidoreductase activity"/>
    <property type="evidence" value="ECO:0007669"/>
    <property type="project" value="UniProtKB-KW"/>
</dbReference>
<dbReference type="AlphaFoldDB" id="A0A0D8BMC6"/>
<dbReference type="EMBL" id="JYFN01000002">
    <property type="protein sequence ID" value="KJE25343.1"/>
    <property type="molecule type" value="Genomic_DNA"/>
</dbReference>
<reference evidence="3" key="1">
    <citation type="submission" date="2015-02" db="EMBL/GenBank/DDBJ databases">
        <title>Draft Genome of Frankia sp. CpI1-S.</title>
        <authorList>
            <person name="Oshone R.T."/>
            <person name="Ngom M."/>
            <person name="Ghodhbane-Gtari F."/>
            <person name="Gtari M."/>
            <person name="Morris K."/>
            <person name="Thomas K."/>
            <person name="Sen A."/>
            <person name="Tisa L.S."/>
        </authorList>
    </citation>
    <scope>NUCLEOTIDE SEQUENCE [LARGE SCALE GENOMIC DNA]</scope>
    <source>
        <strain evidence="3">CpI1-S</strain>
    </source>
</reference>
<reference evidence="2 3" key="2">
    <citation type="journal article" date="2016" name="Genome Announc.">
        <title>Permanent Draft Genome Sequences for Two Variants of Frankia sp. Strain CpI1, the First Frankia Strain Isolated from Root Nodules of Comptonia peregrina.</title>
        <authorList>
            <person name="Oshone R."/>
            <person name="Hurst S.G.IV."/>
            <person name="Abebe-Akele F."/>
            <person name="Simpson S."/>
            <person name="Morris K."/>
            <person name="Thomas W.K."/>
            <person name="Tisa L.S."/>
        </authorList>
    </citation>
    <scope>NUCLEOTIDE SEQUENCE [LARGE SCALE GENOMIC DNA]</scope>
    <source>
        <strain evidence="3">CpI1-S</strain>
    </source>
</reference>
<proteinExistence type="predicted"/>
<dbReference type="InterPro" id="IPR002347">
    <property type="entry name" value="SDR_fam"/>
</dbReference>
<dbReference type="InterPro" id="IPR052228">
    <property type="entry name" value="Sec_Metab_Biosynth_Oxidored"/>
</dbReference>
<gene>
    <name evidence="2" type="ORF">FF36_00476</name>
</gene>
<dbReference type="SUPFAM" id="SSF51735">
    <property type="entry name" value="NAD(P)-binding Rossmann-fold domains"/>
    <property type="match status" value="1"/>
</dbReference>
<dbReference type="PANTHER" id="PTHR47534:SF3">
    <property type="entry name" value="ALCOHOL DEHYDROGENASE-LIKE C-TERMINAL DOMAIN-CONTAINING PROTEIN"/>
    <property type="match status" value="1"/>
</dbReference>
<organism evidence="2 3">
    <name type="scientific">Frankia torreyi</name>
    <dbReference type="NCBI Taxonomy" id="1856"/>
    <lineage>
        <taxon>Bacteria</taxon>
        <taxon>Bacillati</taxon>
        <taxon>Actinomycetota</taxon>
        <taxon>Actinomycetes</taxon>
        <taxon>Frankiales</taxon>
        <taxon>Frankiaceae</taxon>
        <taxon>Frankia</taxon>
    </lineage>
</organism>
<evidence type="ECO:0000313" key="3">
    <source>
        <dbReference type="Proteomes" id="UP000032545"/>
    </source>
</evidence>
<dbReference type="PATRIC" id="fig|1502723.3.peg.528"/>
<dbReference type="RefSeq" id="WP_044883224.1">
    <property type="nucleotide sequence ID" value="NZ_JYFN01000002.1"/>
</dbReference>